<name>A0A314UQG5_PRUYE</name>
<dbReference type="STRING" id="2094558.A0A314UQG5"/>
<dbReference type="InterPro" id="IPR011989">
    <property type="entry name" value="ARM-like"/>
</dbReference>
<dbReference type="Proteomes" id="UP000250321">
    <property type="component" value="Unassembled WGS sequence"/>
</dbReference>
<accession>A0A314UQG5</accession>
<organism evidence="1 2">
    <name type="scientific">Prunus yedoensis var. nudiflora</name>
    <dbReference type="NCBI Taxonomy" id="2094558"/>
    <lineage>
        <taxon>Eukaryota</taxon>
        <taxon>Viridiplantae</taxon>
        <taxon>Streptophyta</taxon>
        <taxon>Embryophyta</taxon>
        <taxon>Tracheophyta</taxon>
        <taxon>Spermatophyta</taxon>
        <taxon>Magnoliopsida</taxon>
        <taxon>eudicotyledons</taxon>
        <taxon>Gunneridae</taxon>
        <taxon>Pentapetalae</taxon>
        <taxon>rosids</taxon>
        <taxon>fabids</taxon>
        <taxon>Rosales</taxon>
        <taxon>Rosaceae</taxon>
        <taxon>Amygdaloideae</taxon>
        <taxon>Amygdaleae</taxon>
        <taxon>Prunus</taxon>
    </lineage>
</organism>
<dbReference type="Gene3D" id="1.25.10.10">
    <property type="entry name" value="Leucine-rich Repeat Variant"/>
    <property type="match status" value="1"/>
</dbReference>
<proteinExistence type="predicted"/>
<protein>
    <submittedName>
        <fullName evidence="1">Exportin-4 isoform X2</fullName>
    </submittedName>
</protein>
<sequence length="101" mass="11033">MEGFPERGKAADLGQLQSTMHSIELACTSIQMHMNSAAAEATILSLSQTSQPYQACKFILENSQVANARFQAAAAIQNAAIREWGFLSSDNKRSMIRLCHS</sequence>
<gene>
    <name evidence="1" type="ORF">Pyn_37834</name>
</gene>
<comment type="caution">
    <text evidence="1">The sequence shown here is derived from an EMBL/GenBank/DDBJ whole genome shotgun (WGS) entry which is preliminary data.</text>
</comment>
<dbReference type="AlphaFoldDB" id="A0A314UQG5"/>
<keyword evidence="2" id="KW-1185">Reference proteome</keyword>
<dbReference type="OrthoDB" id="5548448at2759"/>
<evidence type="ECO:0000313" key="1">
    <source>
        <dbReference type="EMBL" id="PQM39641.1"/>
    </source>
</evidence>
<evidence type="ECO:0000313" key="2">
    <source>
        <dbReference type="Proteomes" id="UP000250321"/>
    </source>
</evidence>
<reference evidence="1 2" key="1">
    <citation type="submission" date="2018-02" db="EMBL/GenBank/DDBJ databases">
        <title>Draft genome of wild Prunus yedoensis var. nudiflora.</title>
        <authorList>
            <person name="Baek S."/>
            <person name="Kim J.-H."/>
            <person name="Choi K."/>
            <person name="Kim G.-B."/>
            <person name="Cho A."/>
            <person name="Jang H."/>
            <person name="Shin C.-H."/>
            <person name="Yu H.-J."/>
            <person name="Mun J.-H."/>
        </authorList>
    </citation>
    <scope>NUCLEOTIDE SEQUENCE [LARGE SCALE GENOMIC DNA]</scope>
    <source>
        <strain evidence="2">cv. Jeju island</strain>
        <tissue evidence="1">Leaf</tissue>
    </source>
</reference>
<dbReference type="EMBL" id="PJQY01003173">
    <property type="protein sequence ID" value="PQM39641.1"/>
    <property type="molecule type" value="Genomic_DNA"/>
</dbReference>